<evidence type="ECO:0000313" key="2">
    <source>
        <dbReference type="Proteomes" id="UP000248483"/>
    </source>
</evidence>
<dbReference type="KEGG" id="dle:111173640"/>
<gene>
    <name evidence="3" type="primary">LOC111173640</name>
</gene>
<dbReference type="GeneID" id="111173640"/>
<dbReference type="RefSeq" id="XP_030618991.1">
    <property type="nucleotide sequence ID" value="XM_030763131.1"/>
</dbReference>
<feature type="region of interest" description="Disordered" evidence="1">
    <location>
        <begin position="173"/>
        <end position="201"/>
    </location>
</feature>
<evidence type="ECO:0000256" key="1">
    <source>
        <dbReference type="SAM" id="MobiDB-lite"/>
    </source>
</evidence>
<feature type="region of interest" description="Disordered" evidence="1">
    <location>
        <begin position="69"/>
        <end position="142"/>
    </location>
</feature>
<sequence>MPEPFNNCEKETRKRSRLHQSPPTPPELRGEAAIMTLNLRLALGRALYLHGFSRAPYSPVGQNGWLKKKRRKIGGGAEETTQLHLRTWVAPRRTSSSPSPRAQLSPPAAQSRSCPPRRRSRAPTRPFQAEPGARGRANSPDPAAASAVRVFASAGQAAEGGVRCSAARAAEQGALRLQPSERRLPRPPRPTARPGACPPRTACADLREGHRGRHGHVPGFGWFACCPPSPAADAADLSSADPPRRRRQSSRVPLPRRGEWAPQRGCGCGGEGRAPQGKGPARSASLRGVCDTQTGSVSQKMGEMGIIGLLGLVDSESRYWGCSTKRASERLPARLPLAASQPTLPLILSCVETRSVAPELGRCGARGGRGALVCVHLLGSPVTYWRPEAGCLFSPNALGKGPIAFWLRCISSPLPPPPPLPPQQWCFLDFARIWERVGASSSL</sequence>
<reference evidence="3" key="1">
    <citation type="submission" date="2025-08" db="UniProtKB">
        <authorList>
            <consortium name="RefSeq"/>
        </authorList>
    </citation>
    <scope>IDENTIFICATION</scope>
    <source>
        <tissue evidence="3">Blood</tissue>
    </source>
</reference>
<name>A0A7F8K852_DELLE</name>
<feature type="compositionally biased region" description="Low complexity" evidence="1">
    <location>
        <begin position="91"/>
        <end position="114"/>
    </location>
</feature>
<evidence type="ECO:0000313" key="3">
    <source>
        <dbReference type="RefSeq" id="XP_030618991.1"/>
    </source>
</evidence>
<keyword evidence="2" id="KW-1185">Reference proteome</keyword>
<protein>
    <submittedName>
        <fullName evidence="3">Uncharacterized protein LOC111173640</fullName>
    </submittedName>
</protein>
<proteinExistence type="predicted"/>
<feature type="compositionally biased region" description="Low complexity" evidence="1">
    <location>
        <begin position="192"/>
        <end position="201"/>
    </location>
</feature>
<feature type="region of interest" description="Disordered" evidence="1">
    <location>
        <begin position="233"/>
        <end position="287"/>
    </location>
</feature>
<dbReference type="AlphaFoldDB" id="A0A7F8K852"/>
<feature type="region of interest" description="Disordered" evidence="1">
    <location>
        <begin position="1"/>
        <end position="29"/>
    </location>
</feature>
<accession>A0A7F8K852</accession>
<dbReference type="Proteomes" id="UP000248483">
    <property type="component" value="Unplaced"/>
</dbReference>
<organism evidence="2 3">
    <name type="scientific">Delphinapterus leucas</name>
    <name type="common">Beluga whale</name>
    <dbReference type="NCBI Taxonomy" id="9749"/>
    <lineage>
        <taxon>Eukaryota</taxon>
        <taxon>Metazoa</taxon>
        <taxon>Chordata</taxon>
        <taxon>Craniata</taxon>
        <taxon>Vertebrata</taxon>
        <taxon>Euteleostomi</taxon>
        <taxon>Mammalia</taxon>
        <taxon>Eutheria</taxon>
        <taxon>Laurasiatheria</taxon>
        <taxon>Artiodactyla</taxon>
        <taxon>Whippomorpha</taxon>
        <taxon>Cetacea</taxon>
        <taxon>Odontoceti</taxon>
        <taxon>Monodontidae</taxon>
        <taxon>Delphinapterus</taxon>
    </lineage>
</organism>
<dbReference type="InParanoid" id="A0A7F8K852"/>